<proteinExistence type="predicted"/>
<gene>
    <name evidence="3" type="ORF">PENTCL1PPCAC_6016</name>
</gene>
<feature type="non-terminal residue" evidence="3">
    <location>
        <position position="433"/>
    </location>
</feature>
<comment type="caution">
    <text evidence="3">The sequence shown here is derived from an EMBL/GenBank/DDBJ whole genome shotgun (WGS) entry which is preliminary data.</text>
</comment>
<organism evidence="3 4">
    <name type="scientific">Pristionchus entomophagus</name>
    <dbReference type="NCBI Taxonomy" id="358040"/>
    <lineage>
        <taxon>Eukaryota</taxon>
        <taxon>Metazoa</taxon>
        <taxon>Ecdysozoa</taxon>
        <taxon>Nematoda</taxon>
        <taxon>Chromadorea</taxon>
        <taxon>Rhabditida</taxon>
        <taxon>Rhabditina</taxon>
        <taxon>Diplogasteromorpha</taxon>
        <taxon>Diplogasteroidea</taxon>
        <taxon>Neodiplogasteridae</taxon>
        <taxon>Pristionchus</taxon>
    </lineage>
</organism>
<dbReference type="EMBL" id="BTSX01000002">
    <property type="protein sequence ID" value="GMS83841.1"/>
    <property type="molecule type" value="Genomic_DNA"/>
</dbReference>
<feature type="transmembrane region" description="Helical" evidence="1">
    <location>
        <begin position="361"/>
        <end position="386"/>
    </location>
</feature>
<accession>A0AAV5SWF9</accession>
<dbReference type="Proteomes" id="UP001432027">
    <property type="component" value="Unassembled WGS sequence"/>
</dbReference>
<keyword evidence="1" id="KW-0472">Membrane</keyword>
<evidence type="ECO:0000256" key="2">
    <source>
        <dbReference type="SAM" id="SignalP"/>
    </source>
</evidence>
<dbReference type="AlphaFoldDB" id="A0AAV5SWF9"/>
<evidence type="ECO:0000256" key="1">
    <source>
        <dbReference type="SAM" id="Phobius"/>
    </source>
</evidence>
<evidence type="ECO:0000313" key="3">
    <source>
        <dbReference type="EMBL" id="GMS83841.1"/>
    </source>
</evidence>
<feature type="signal peptide" evidence="2">
    <location>
        <begin position="1"/>
        <end position="16"/>
    </location>
</feature>
<sequence>MISLLFLLAFFSPILPVCIDWTQCDKATCFSKYDKREALGLYSQTPPPAPTTPTIGLSLQNSIVKQKRVTTVVLQVPEAGMQDGDFAALVVGDKILAGCHKGANALQISSKYIQQTEKERKVDGGSFCCSVDVSHLNVEFVAASSALPLTVNYSSSNKPVSLPTDFSVSLVLHSLNYRKEVKCEISSFRMETETLGASPYYPLQDPEKGGRCGIENHAIRMVNGTKDLPETRVVPMCEEGKWTLNRNEVDFSKFPLRCVQRRKQMRRSCAGHAPPVETRCGKACGSMDQNFFLCLNHAELYMQDGSSDWAPSKQLRCTDRGYVSQHPKSQKWTLLSNDARVQCRVSGRIDPFISSVTFPRWIAVVVTSVIFCGLFAALTYGCRLLFFKWAARVKEIGPIRATTGLSGRTTGPNSFPRTQSNVIQDVSNRSLPS</sequence>
<protein>
    <submittedName>
        <fullName evidence="3">Uncharacterized protein</fullName>
    </submittedName>
</protein>
<evidence type="ECO:0000313" key="4">
    <source>
        <dbReference type="Proteomes" id="UP001432027"/>
    </source>
</evidence>
<keyword evidence="1" id="KW-0812">Transmembrane</keyword>
<keyword evidence="4" id="KW-1185">Reference proteome</keyword>
<keyword evidence="2" id="KW-0732">Signal</keyword>
<name>A0AAV5SWF9_9BILA</name>
<keyword evidence="1" id="KW-1133">Transmembrane helix</keyword>
<feature type="chain" id="PRO_5043809031" evidence="2">
    <location>
        <begin position="17"/>
        <end position="433"/>
    </location>
</feature>
<reference evidence="3" key="1">
    <citation type="submission" date="2023-10" db="EMBL/GenBank/DDBJ databases">
        <title>Genome assembly of Pristionchus species.</title>
        <authorList>
            <person name="Yoshida K."/>
            <person name="Sommer R.J."/>
        </authorList>
    </citation>
    <scope>NUCLEOTIDE SEQUENCE</scope>
    <source>
        <strain evidence="3">RS0144</strain>
    </source>
</reference>